<reference evidence="2 3" key="1">
    <citation type="submission" date="2014-11" db="EMBL/GenBank/DDBJ databases">
        <title>Draft Genome Sequences of Paenibacillus polymyxa NRRL B-30509 and Paenibacillus terrae NRRL B-30644, Strains from a Poultry Environment that Produce Tridecaptin A and Paenicidins.</title>
        <authorList>
            <person name="van Belkum M.J."/>
            <person name="Lohans C.T."/>
            <person name="Vederas J.C."/>
        </authorList>
    </citation>
    <scope>NUCLEOTIDE SEQUENCE [LARGE SCALE GENOMIC DNA]</scope>
    <source>
        <strain evidence="2 3">NRRL B-30644</strain>
    </source>
</reference>
<accession>A0A0D7WXV1</accession>
<evidence type="ECO:0000313" key="3">
    <source>
        <dbReference type="Proteomes" id="UP000032534"/>
    </source>
</evidence>
<dbReference type="EMBL" id="JTHP01000049">
    <property type="protein sequence ID" value="KJD43784.1"/>
    <property type="molecule type" value="Genomic_DNA"/>
</dbReference>
<feature type="region of interest" description="Disordered" evidence="1">
    <location>
        <begin position="44"/>
        <end position="72"/>
    </location>
</feature>
<evidence type="ECO:0000313" key="2">
    <source>
        <dbReference type="EMBL" id="KJD43784.1"/>
    </source>
</evidence>
<evidence type="ECO:0000256" key="1">
    <source>
        <dbReference type="SAM" id="MobiDB-lite"/>
    </source>
</evidence>
<dbReference type="Proteomes" id="UP000032534">
    <property type="component" value="Unassembled WGS sequence"/>
</dbReference>
<dbReference type="AlphaFoldDB" id="A0A0D7WXV1"/>
<proteinExistence type="predicted"/>
<organism evidence="2 3">
    <name type="scientific">Paenibacillus terrae</name>
    <dbReference type="NCBI Taxonomy" id="159743"/>
    <lineage>
        <taxon>Bacteria</taxon>
        <taxon>Bacillati</taxon>
        <taxon>Bacillota</taxon>
        <taxon>Bacilli</taxon>
        <taxon>Bacillales</taxon>
        <taxon>Paenibacillaceae</taxon>
        <taxon>Paenibacillus</taxon>
    </lineage>
</organism>
<gene>
    <name evidence="2" type="ORF">QD47_20805</name>
</gene>
<feature type="compositionally biased region" description="Polar residues" evidence="1">
    <location>
        <begin position="44"/>
        <end position="53"/>
    </location>
</feature>
<comment type="caution">
    <text evidence="2">The sequence shown here is derived from an EMBL/GenBank/DDBJ whole genome shotgun (WGS) entry which is preliminary data.</text>
</comment>
<name>A0A0D7WXV1_9BACL</name>
<keyword evidence="3" id="KW-1185">Reference proteome</keyword>
<dbReference type="PATRIC" id="fig|159743.3.peg.4624"/>
<protein>
    <submittedName>
        <fullName evidence="2">Uncharacterized protein</fullName>
    </submittedName>
</protein>
<sequence length="72" mass="8218">MEVGDVVVTKFKQKGVVKIARKYSRYVTIEIKVAKPNNHQITVRSRVQTSELRSISKKNGMGYKNHGKTNKN</sequence>
<dbReference type="RefSeq" id="WP_044647923.1">
    <property type="nucleotide sequence ID" value="NZ_JTHP01000049.1"/>
</dbReference>